<name>A0A2V5J3J9_9EURO</name>
<proteinExistence type="predicted"/>
<evidence type="ECO:0000313" key="2">
    <source>
        <dbReference type="Proteomes" id="UP000248817"/>
    </source>
</evidence>
<dbReference type="AlphaFoldDB" id="A0A2V5J3J9"/>
<dbReference type="EMBL" id="KZ825498">
    <property type="protein sequence ID" value="PYI31917.1"/>
    <property type="molecule type" value="Genomic_DNA"/>
</dbReference>
<sequence length="68" mass="7673">MDDLALKKAFRKTSHYSQDNAPAAIRGQSIPHAVGHRTIQLCLVRGIRYHPGSATELRCKHDSKEYNI</sequence>
<keyword evidence="2" id="KW-1185">Reference proteome</keyword>
<reference evidence="1 2" key="1">
    <citation type="submission" date="2018-02" db="EMBL/GenBank/DDBJ databases">
        <title>The genomes of Aspergillus section Nigri reveals drivers in fungal speciation.</title>
        <authorList>
            <consortium name="DOE Joint Genome Institute"/>
            <person name="Vesth T.C."/>
            <person name="Nybo J."/>
            <person name="Theobald S."/>
            <person name="Brandl J."/>
            <person name="Frisvad J.C."/>
            <person name="Nielsen K.F."/>
            <person name="Lyhne E.K."/>
            <person name="Kogle M.E."/>
            <person name="Kuo A."/>
            <person name="Riley R."/>
            <person name="Clum A."/>
            <person name="Nolan M."/>
            <person name="Lipzen A."/>
            <person name="Salamov A."/>
            <person name="Henrissat B."/>
            <person name="Wiebenga A."/>
            <person name="De vries R.P."/>
            <person name="Grigoriev I.V."/>
            <person name="Mortensen U.H."/>
            <person name="Andersen M.R."/>
            <person name="Baker S.E."/>
        </authorList>
    </citation>
    <scope>NUCLEOTIDE SEQUENCE [LARGE SCALE GENOMIC DNA]</scope>
    <source>
        <strain evidence="1 2">CBS 114.80</strain>
    </source>
</reference>
<accession>A0A2V5J3J9</accession>
<organism evidence="1 2">
    <name type="scientific">Aspergillus indologenus CBS 114.80</name>
    <dbReference type="NCBI Taxonomy" id="1450541"/>
    <lineage>
        <taxon>Eukaryota</taxon>
        <taxon>Fungi</taxon>
        <taxon>Dikarya</taxon>
        <taxon>Ascomycota</taxon>
        <taxon>Pezizomycotina</taxon>
        <taxon>Eurotiomycetes</taxon>
        <taxon>Eurotiomycetidae</taxon>
        <taxon>Eurotiales</taxon>
        <taxon>Aspergillaceae</taxon>
        <taxon>Aspergillus</taxon>
        <taxon>Aspergillus subgen. Circumdati</taxon>
    </lineage>
</organism>
<evidence type="ECO:0000313" key="1">
    <source>
        <dbReference type="EMBL" id="PYI31917.1"/>
    </source>
</evidence>
<gene>
    <name evidence="1" type="ORF">BP00DRAFT_425347</name>
</gene>
<dbReference type="Proteomes" id="UP000248817">
    <property type="component" value="Unassembled WGS sequence"/>
</dbReference>
<protein>
    <submittedName>
        <fullName evidence="1">Uncharacterized protein</fullName>
    </submittedName>
</protein>